<proteinExistence type="predicted"/>
<organism evidence="3 4">
    <name type="scientific">Lactobacillus taiwanensis</name>
    <dbReference type="NCBI Taxonomy" id="508451"/>
    <lineage>
        <taxon>Bacteria</taxon>
        <taxon>Bacillati</taxon>
        <taxon>Bacillota</taxon>
        <taxon>Bacilli</taxon>
        <taxon>Lactobacillales</taxon>
        <taxon>Lactobacillaceae</taxon>
        <taxon>Lactobacillus</taxon>
    </lineage>
</organism>
<dbReference type="CDD" id="cd04301">
    <property type="entry name" value="NAT_SF"/>
    <property type="match status" value="1"/>
</dbReference>
<evidence type="ECO:0000313" key="5">
    <source>
        <dbReference type="Proteomes" id="UP000216316"/>
    </source>
</evidence>
<dbReference type="Proteomes" id="UP000216316">
    <property type="component" value="Unassembled WGS sequence"/>
</dbReference>
<feature type="domain" description="N-acetyltransferase" evidence="1">
    <location>
        <begin position="1"/>
        <end position="73"/>
    </location>
</feature>
<dbReference type="RefSeq" id="WP_094495791.1">
    <property type="nucleotide sequence ID" value="NZ_NGNV01000009.1"/>
</dbReference>
<dbReference type="GO" id="GO:0016747">
    <property type="term" value="F:acyltransferase activity, transferring groups other than amino-acyl groups"/>
    <property type="evidence" value="ECO:0007669"/>
    <property type="project" value="InterPro"/>
</dbReference>
<evidence type="ECO:0000313" key="4">
    <source>
        <dbReference type="Proteomes" id="UP000215828"/>
    </source>
</evidence>
<reference evidence="3 4" key="1">
    <citation type="submission" date="2017-04" db="EMBL/GenBank/DDBJ databases">
        <authorList>
            <person name="Afonso C.L."/>
            <person name="Miller P.J."/>
            <person name="Scott M.A."/>
            <person name="Spackman E."/>
            <person name="Goraichik I."/>
            <person name="Dimitrov K.M."/>
            <person name="Suarez D.L."/>
            <person name="Swayne D.E."/>
        </authorList>
    </citation>
    <scope>NUCLEOTIDE SEQUENCE [LARGE SCALE GENOMIC DNA]</scope>
    <source>
        <strain evidence="3 4">609q</strain>
    </source>
</reference>
<reference evidence="2 5" key="2">
    <citation type="submission" date="2017-05" db="EMBL/GenBank/DDBJ databases">
        <authorList>
            <person name="Lin X.B."/>
            <person name="Stothard P."/>
            <person name="Tasseva G."/>
            <person name="Walter J."/>
        </authorList>
    </citation>
    <scope>NUCLEOTIDE SEQUENCE [LARGE SCALE GENOMIC DNA]</scope>
    <source>
        <strain evidence="2 5">609u</strain>
    </source>
</reference>
<comment type="caution">
    <text evidence="3">The sequence shown here is derived from an EMBL/GenBank/DDBJ whole genome shotgun (WGS) entry which is preliminary data.</text>
</comment>
<dbReference type="EMBL" id="NGNV01000009">
    <property type="protein sequence ID" value="OYR88603.1"/>
    <property type="molecule type" value="Genomic_DNA"/>
</dbReference>
<reference evidence="4 5" key="3">
    <citation type="submission" date="2017-09" db="EMBL/GenBank/DDBJ databases">
        <title>Tripartite evolution among Lactobacillus johnsonii, Lactobacillus taiwanensis, Lactobacillus reuteri and their rodent host.</title>
        <authorList>
            <person name="Wang T."/>
            <person name="Knowles S."/>
            <person name="Cheng C."/>
        </authorList>
    </citation>
    <scope>NUCLEOTIDE SEQUENCE [LARGE SCALE GENOMIC DNA]</scope>
    <source>
        <strain evidence="3 4">609q</strain>
        <strain evidence="2 5">609u</strain>
    </source>
</reference>
<gene>
    <name evidence="2" type="ORF">CBF53_02660</name>
    <name evidence="3" type="ORF">CBF70_05155</name>
</gene>
<dbReference type="EMBL" id="NGNX01000011">
    <property type="protein sequence ID" value="OYR92411.1"/>
    <property type="molecule type" value="Genomic_DNA"/>
</dbReference>
<name>A0A256LG58_9LACO</name>
<dbReference type="PROSITE" id="PS51186">
    <property type="entry name" value="GNAT"/>
    <property type="match status" value="1"/>
</dbReference>
<accession>A0A256LG58</accession>
<evidence type="ECO:0000313" key="2">
    <source>
        <dbReference type="EMBL" id="OYR88603.1"/>
    </source>
</evidence>
<dbReference type="Proteomes" id="UP000215828">
    <property type="component" value="Unassembled WGS sequence"/>
</dbReference>
<evidence type="ECO:0000313" key="3">
    <source>
        <dbReference type="EMBL" id="OYR92411.1"/>
    </source>
</evidence>
<dbReference type="AlphaFoldDB" id="A0A256LG58"/>
<dbReference type="SUPFAM" id="SSF55729">
    <property type="entry name" value="Acyl-CoA N-acyltransferases (Nat)"/>
    <property type="match status" value="1"/>
</dbReference>
<protein>
    <recommendedName>
        <fullName evidence="1">N-acetyltransferase domain-containing protein</fullName>
    </recommendedName>
</protein>
<sequence>MIGIFVDRKYRSSGVGHKLIKYVKESHNELRLEVYTKNKGAVNFYKREDFNIISKQVELDTDETEYLMSWNKINSD</sequence>
<dbReference type="InterPro" id="IPR000182">
    <property type="entry name" value="GNAT_dom"/>
</dbReference>
<dbReference type="InterPro" id="IPR016181">
    <property type="entry name" value="Acyl_CoA_acyltransferase"/>
</dbReference>
<dbReference type="Gene3D" id="3.40.630.30">
    <property type="match status" value="1"/>
</dbReference>
<keyword evidence="5" id="KW-1185">Reference proteome</keyword>
<dbReference type="Pfam" id="PF13508">
    <property type="entry name" value="Acetyltransf_7"/>
    <property type="match status" value="1"/>
</dbReference>
<evidence type="ECO:0000259" key="1">
    <source>
        <dbReference type="PROSITE" id="PS51186"/>
    </source>
</evidence>